<feature type="region of interest" description="Disordered" evidence="1">
    <location>
        <begin position="282"/>
        <end position="308"/>
    </location>
</feature>
<dbReference type="Gene3D" id="3.40.50.2000">
    <property type="entry name" value="Glycogen Phosphorylase B"/>
    <property type="match status" value="1"/>
</dbReference>
<accession>A0A164IY97</accession>
<dbReference type="InterPro" id="IPR010610">
    <property type="entry name" value="EryCIII-like_C"/>
</dbReference>
<keyword evidence="4" id="KW-1185">Reference proteome</keyword>
<evidence type="ECO:0000313" key="3">
    <source>
        <dbReference type="EMBL" id="KZM69854.1"/>
    </source>
</evidence>
<dbReference type="EMBL" id="LWGR01000016">
    <property type="protein sequence ID" value="KZM69854.1"/>
    <property type="molecule type" value="Genomic_DNA"/>
</dbReference>
<proteinExistence type="predicted"/>
<dbReference type="InterPro" id="IPR050426">
    <property type="entry name" value="Glycosyltransferase_28"/>
</dbReference>
<dbReference type="GO" id="GO:0016758">
    <property type="term" value="F:hexosyltransferase activity"/>
    <property type="evidence" value="ECO:0007669"/>
    <property type="project" value="UniProtKB-ARBA"/>
</dbReference>
<dbReference type="Pfam" id="PF06722">
    <property type="entry name" value="EryCIII-like_C"/>
    <property type="match status" value="1"/>
</dbReference>
<name>A0A164IY97_9NOCA</name>
<dbReference type="CDD" id="cd03784">
    <property type="entry name" value="GT1_Gtf-like"/>
    <property type="match status" value="1"/>
</dbReference>
<sequence>MPFAGVHYFPVRPNRSVPVLPSPLGDRVPGMVNYLAWYAALGLRKWALAPTLAELAHRAPAAWQPAPQIEIQAYDPLLIPGLSDEFGPDRPFVGFLTAAVGDQSARDPALDTWIAADRPPIYAGFGSMPVGDPAQLLELLRTVCRRQGERLLFVSGWSTVESEMDDQVAVVPQVDHATVLPRCAAAIHHGGAGTVAATVRAGLPSVVCPLFADQPYWGNQLRRLGIGANLPFDQLTAEGLGRLLGAVASGPMRRRVARIAADIRDDAVPRTADIIESLCAGAGRSHRPSGLEREEATWVPIRPSSSKD</sequence>
<dbReference type="PANTHER" id="PTHR48050">
    <property type="entry name" value="STEROL 3-BETA-GLUCOSYLTRANSFERASE"/>
    <property type="match status" value="1"/>
</dbReference>
<dbReference type="InterPro" id="IPR002213">
    <property type="entry name" value="UDP_glucos_trans"/>
</dbReference>
<organism evidence="3 4">
    <name type="scientific">Nocardia terpenica</name>
    <dbReference type="NCBI Taxonomy" id="455432"/>
    <lineage>
        <taxon>Bacteria</taxon>
        <taxon>Bacillati</taxon>
        <taxon>Actinomycetota</taxon>
        <taxon>Actinomycetes</taxon>
        <taxon>Mycobacteriales</taxon>
        <taxon>Nocardiaceae</taxon>
        <taxon>Nocardia</taxon>
    </lineage>
</organism>
<dbReference type="FunFam" id="3.40.50.2000:FF:000009">
    <property type="entry name" value="Sterol 3-beta-glucosyltransferase UGT80A2"/>
    <property type="match status" value="1"/>
</dbReference>
<evidence type="ECO:0000259" key="2">
    <source>
        <dbReference type="Pfam" id="PF06722"/>
    </source>
</evidence>
<dbReference type="GO" id="GO:0017000">
    <property type="term" value="P:antibiotic biosynthetic process"/>
    <property type="evidence" value="ECO:0007669"/>
    <property type="project" value="UniProtKB-ARBA"/>
</dbReference>
<evidence type="ECO:0000256" key="1">
    <source>
        <dbReference type="SAM" id="MobiDB-lite"/>
    </source>
</evidence>
<reference evidence="3 4" key="1">
    <citation type="submission" date="2016-04" db="EMBL/GenBank/DDBJ databases">
        <authorList>
            <person name="Evans L.H."/>
            <person name="Alamgir A."/>
            <person name="Owens N."/>
            <person name="Weber N.D."/>
            <person name="Virtaneva K."/>
            <person name="Barbian K."/>
            <person name="Babar A."/>
            <person name="Rosenke K."/>
        </authorList>
    </citation>
    <scope>NUCLEOTIDE SEQUENCE [LARGE SCALE GENOMIC DNA]</scope>
    <source>
        <strain evidence="3 4">IFM 0406</strain>
    </source>
</reference>
<dbReference type="Proteomes" id="UP000076512">
    <property type="component" value="Unassembled WGS sequence"/>
</dbReference>
<gene>
    <name evidence="3" type="ORF">AWN90_04395</name>
</gene>
<evidence type="ECO:0000313" key="4">
    <source>
        <dbReference type="Proteomes" id="UP000076512"/>
    </source>
</evidence>
<dbReference type="SUPFAM" id="SSF53756">
    <property type="entry name" value="UDP-Glycosyltransferase/glycogen phosphorylase"/>
    <property type="match status" value="1"/>
</dbReference>
<protein>
    <recommendedName>
        <fullName evidence="2">Erythromycin biosynthesis protein CIII-like C-terminal domain-containing protein</fullName>
    </recommendedName>
</protein>
<dbReference type="PANTHER" id="PTHR48050:SF13">
    <property type="entry name" value="STEROL 3-BETA-GLUCOSYLTRANSFERASE UGT80A2"/>
    <property type="match status" value="1"/>
</dbReference>
<feature type="domain" description="Erythromycin biosynthesis protein CIII-like C-terminal" evidence="2">
    <location>
        <begin position="163"/>
        <end position="275"/>
    </location>
</feature>
<dbReference type="GO" id="GO:0008194">
    <property type="term" value="F:UDP-glycosyltransferase activity"/>
    <property type="evidence" value="ECO:0007669"/>
    <property type="project" value="InterPro"/>
</dbReference>
<dbReference type="STRING" id="455432.AWN90_04395"/>
<comment type="caution">
    <text evidence="3">The sequence shown here is derived from an EMBL/GenBank/DDBJ whole genome shotgun (WGS) entry which is preliminary data.</text>
</comment>
<dbReference type="AlphaFoldDB" id="A0A164IY97"/>